<evidence type="ECO:0000256" key="2">
    <source>
        <dbReference type="ARBA" id="ARBA00023002"/>
    </source>
</evidence>
<keyword evidence="2" id="KW-0560">Oxidoreductase</keyword>
<dbReference type="Gene3D" id="3.40.50.1970">
    <property type="match status" value="1"/>
</dbReference>
<organism evidence="5 6">
    <name type="scientific">Leifsonia kafniensis</name>
    <dbReference type="NCBI Taxonomy" id="475957"/>
    <lineage>
        <taxon>Bacteria</taxon>
        <taxon>Bacillati</taxon>
        <taxon>Actinomycetota</taxon>
        <taxon>Actinomycetes</taxon>
        <taxon>Micrococcales</taxon>
        <taxon>Microbacteriaceae</taxon>
        <taxon>Leifsonia</taxon>
    </lineage>
</organism>
<accession>A0ABP7KSW8</accession>
<dbReference type="InterPro" id="IPR039697">
    <property type="entry name" value="Alcohol_dehydrogenase_Fe"/>
</dbReference>
<evidence type="ECO:0000259" key="4">
    <source>
        <dbReference type="Pfam" id="PF25137"/>
    </source>
</evidence>
<dbReference type="Pfam" id="PF00465">
    <property type="entry name" value="Fe-ADH"/>
    <property type="match status" value="1"/>
</dbReference>
<sequence>MSALYTNPTRVYSGLGSSGSLSDHVRTLGGGRIALIGDAGLKRVGVLDRFEEQLAGAIAVTVLAEIDPTIAAAEAAAVLAREAGADIVVGIGGGSALSLSKAVALLLTNPAPVAAYEGIGLAPHRPAPFIAVPTTAGSGSEVSNAFVLYDTESSHNVGMRGWGYEPDIAVLDGELLVGLPLVPMRDAAADALSHGFEALWANGATRFTDTVALSAVRTIRQTLPLALSERRPADLQALLEASTMANFACGNAGLSLVHALSGSSKIRVAHGRQNSVLLPIVAGFNRSVVSAEVIAEIDALPDLYAAAGIPTVFDAAELIPDAALEFYAAAVDSPFRRNNRRDSSTAELRELANLAAATR</sequence>
<dbReference type="Gene3D" id="1.20.1090.10">
    <property type="entry name" value="Dehydroquinate synthase-like - alpha domain"/>
    <property type="match status" value="1"/>
</dbReference>
<evidence type="ECO:0000256" key="1">
    <source>
        <dbReference type="ARBA" id="ARBA00007358"/>
    </source>
</evidence>
<dbReference type="PANTHER" id="PTHR11496">
    <property type="entry name" value="ALCOHOL DEHYDROGENASE"/>
    <property type="match status" value="1"/>
</dbReference>
<proteinExistence type="inferred from homology"/>
<keyword evidence="6" id="KW-1185">Reference proteome</keyword>
<comment type="similarity">
    <text evidence="1">Belongs to the iron-containing alcohol dehydrogenase family.</text>
</comment>
<dbReference type="Proteomes" id="UP001501803">
    <property type="component" value="Unassembled WGS sequence"/>
</dbReference>
<evidence type="ECO:0008006" key="7">
    <source>
        <dbReference type="Google" id="ProtNLM"/>
    </source>
</evidence>
<dbReference type="PANTHER" id="PTHR11496:SF102">
    <property type="entry name" value="ALCOHOL DEHYDROGENASE 4"/>
    <property type="match status" value="1"/>
</dbReference>
<dbReference type="Pfam" id="PF25137">
    <property type="entry name" value="ADH_Fe_C"/>
    <property type="match status" value="1"/>
</dbReference>
<dbReference type="SUPFAM" id="SSF56796">
    <property type="entry name" value="Dehydroquinate synthase-like"/>
    <property type="match status" value="1"/>
</dbReference>
<dbReference type="InterPro" id="IPR056798">
    <property type="entry name" value="ADH_Fe_C"/>
</dbReference>
<evidence type="ECO:0000313" key="6">
    <source>
        <dbReference type="Proteomes" id="UP001501803"/>
    </source>
</evidence>
<reference evidence="6" key="1">
    <citation type="journal article" date="2019" name="Int. J. Syst. Evol. Microbiol.">
        <title>The Global Catalogue of Microorganisms (GCM) 10K type strain sequencing project: providing services to taxonomists for standard genome sequencing and annotation.</title>
        <authorList>
            <consortium name="The Broad Institute Genomics Platform"/>
            <consortium name="The Broad Institute Genome Sequencing Center for Infectious Disease"/>
            <person name="Wu L."/>
            <person name="Ma J."/>
        </authorList>
    </citation>
    <scope>NUCLEOTIDE SEQUENCE [LARGE SCALE GENOMIC DNA]</scope>
    <source>
        <strain evidence="6">JCM 17021</strain>
    </source>
</reference>
<name>A0ABP7KSW8_9MICO</name>
<evidence type="ECO:0000259" key="3">
    <source>
        <dbReference type="Pfam" id="PF00465"/>
    </source>
</evidence>
<evidence type="ECO:0000313" key="5">
    <source>
        <dbReference type="EMBL" id="GAA3886475.1"/>
    </source>
</evidence>
<feature type="domain" description="Fe-containing alcohol dehydrogenase-like C-terminal" evidence="4">
    <location>
        <begin position="189"/>
        <end position="290"/>
    </location>
</feature>
<dbReference type="RefSeq" id="WP_345068300.1">
    <property type="nucleotide sequence ID" value="NZ_BAABCN010000010.1"/>
</dbReference>
<dbReference type="InterPro" id="IPR001670">
    <property type="entry name" value="ADH_Fe/GldA"/>
</dbReference>
<gene>
    <name evidence="5" type="ORF">GCM10022381_30740</name>
</gene>
<comment type="caution">
    <text evidence="5">The sequence shown here is derived from an EMBL/GenBank/DDBJ whole genome shotgun (WGS) entry which is preliminary data.</text>
</comment>
<dbReference type="EMBL" id="BAABCN010000010">
    <property type="protein sequence ID" value="GAA3886475.1"/>
    <property type="molecule type" value="Genomic_DNA"/>
</dbReference>
<feature type="domain" description="Alcohol dehydrogenase iron-type/glycerol dehydrogenase GldA" evidence="3">
    <location>
        <begin position="8"/>
        <end position="172"/>
    </location>
</feature>
<protein>
    <recommendedName>
        <fullName evidence="7">Iron-containing alcohol dehydrogenase</fullName>
    </recommendedName>
</protein>
<dbReference type="CDD" id="cd08551">
    <property type="entry name" value="Fe-ADH"/>
    <property type="match status" value="1"/>
</dbReference>